<dbReference type="NCBIfam" id="TIGR00126">
    <property type="entry name" value="deoC"/>
    <property type="match status" value="1"/>
</dbReference>
<evidence type="ECO:0000313" key="9">
    <source>
        <dbReference type="Proteomes" id="UP000215027"/>
    </source>
</evidence>
<dbReference type="SUPFAM" id="SSF51569">
    <property type="entry name" value="Aldolase"/>
    <property type="match status" value="1"/>
</dbReference>
<dbReference type="HAMAP" id="MF_00114">
    <property type="entry name" value="DeoC_type1"/>
    <property type="match status" value="1"/>
</dbReference>
<feature type="active site" description="Proton donor/acceptor" evidence="7">
    <location>
        <position position="253"/>
    </location>
</feature>
<comment type="pathway">
    <text evidence="7">Carbohydrate degradation; 2-deoxy-D-ribose 1-phosphate degradation; D-glyceraldehyde 3-phosphate and acetaldehyde from 2-deoxy-alpha-D-ribose 1-phosphate: step 2/2.</text>
</comment>
<dbReference type="EMBL" id="LN890655">
    <property type="protein sequence ID" value="CUS04030.2"/>
    <property type="molecule type" value="Genomic_DNA"/>
</dbReference>
<dbReference type="KEGG" id="pbf:CFX0092_A2152"/>
<dbReference type="PANTHER" id="PTHR10889">
    <property type="entry name" value="DEOXYRIBOSE-PHOSPHATE ALDOLASE"/>
    <property type="match status" value="1"/>
</dbReference>
<comment type="catalytic activity">
    <reaction evidence="5 7">
        <text>2-deoxy-D-ribose 5-phosphate = D-glyceraldehyde 3-phosphate + acetaldehyde</text>
        <dbReference type="Rhea" id="RHEA:12821"/>
        <dbReference type="ChEBI" id="CHEBI:15343"/>
        <dbReference type="ChEBI" id="CHEBI:59776"/>
        <dbReference type="ChEBI" id="CHEBI:62877"/>
        <dbReference type="EC" id="4.1.2.4"/>
    </reaction>
</comment>
<dbReference type="InterPro" id="IPR028581">
    <property type="entry name" value="DeoC_typeI"/>
</dbReference>
<evidence type="ECO:0000256" key="4">
    <source>
        <dbReference type="ARBA" id="ARBA00023270"/>
    </source>
</evidence>
<gene>
    <name evidence="7" type="primary">deoC</name>
    <name evidence="8" type="ORF">CFX0092_A2152</name>
</gene>
<evidence type="ECO:0000256" key="5">
    <source>
        <dbReference type="ARBA" id="ARBA00048791"/>
    </source>
</evidence>
<dbReference type="GO" id="GO:0005737">
    <property type="term" value="C:cytoplasm"/>
    <property type="evidence" value="ECO:0007669"/>
    <property type="project" value="UniProtKB-SubCell"/>
</dbReference>
<dbReference type="Proteomes" id="UP000215027">
    <property type="component" value="Chromosome I"/>
</dbReference>
<evidence type="ECO:0000313" key="8">
    <source>
        <dbReference type="EMBL" id="CUS04030.2"/>
    </source>
</evidence>
<evidence type="ECO:0000256" key="6">
    <source>
        <dbReference type="ARBA" id="ARBA00056337"/>
    </source>
</evidence>
<dbReference type="AlphaFoldDB" id="A0A160T5M2"/>
<comment type="function">
    <text evidence="6 7">Catalyzes a reversible aldol reaction between acetaldehyde and D-glyceraldehyde 3-phosphate to generate 2-deoxy-D-ribose 5-phosphate.</text>
</comment>
<reference evidence="8" key="1">
    <citation type="submission" date="2016-01" db="EMBL/GenBank/DDBJ databases">
        <authorList>
            <person name="Mcilroy J.S."/>
            <person name="Karst M S."/>
            <person name="Albertsen M."/>
        </authorList>
    </citation>
    <scope>NUCLEOTIDE SEQUENCE</scope>
    <source>
        <strain evidence="8">Cfx-K</strain>
    </source>
</reference>
<dbReference type="FunFam" id="3.20.20.70:FF:000044">
    <property type="entry name" value="Deoxyribose-phosphate aldolase"/>
    <property type="match status" value="1"/>
</dbReference>
<dbReference type="GO" id="GO:0009264">
    <property type="term" value="P:deoxyribonucleotide catabolic process"/>
    <property type="evidence" value="ECO:0007669"/>
    <property type="project" value="UniProtKB-UniRule"/>
</dbReference>
<keyword evidence="9" id="KW-1185">Reference proteome</keyword>
<evidence type="ECO:0000256" key="7">
    <source>
        <dbReference type="HAMAP-Rule" id="MF_00114"/>
    </source>
</evidence>
<sequence>MSTYDTATVERVIEEVTREVLLRLKSAPAPRPDGCNCSDGSCVAHCADKVGRVVSAGASRVSSRLGALPQDGNIARYIDHTLLKADATQDQIAQLCYEARTHHFASVCVNPTHVRLCAQLLKGSDVKVCTVVGFPLGATPPAVKAYETQQTIRDGATEIDMVINVGALKSRDYRAVSEDIASVVRTAHAGNALVKVIIEAALLTDEEKVIACQLSKAAGADYVKTSTGFGPGGATVEDVALMRRVVGPDLGVKAAGGVRNYADTQAMIAAGATRVGASAGVAIVSEARR</sequence>
<organism evidence="8 9">
    <name type="scientific">Candidatus Promineifilum breve</name>
    <dbReference type="NCBI Taxonomy" id="1806508"/>
    <lineage>
        <taxon>Bacteria</taxon>
        <taxon>Bacillati</taxon>
        <taxon>Chloroflexota</taxon>
        <taxon>Ardenticatenia</taxon>
        <taxon>Candidatus Promineifilales</taxon>
        <taxon>Candidatus Promineifilaceae</taxon>
        <taxon>Candidatus Promineifilum</taxon>
    </lineage>
</organism>
<dbReference type="EC" id="4.1.2.4" evidence="7"/>
<evidence type="ECO:0000256" key="3">
    <source>
        <dbReference type="ARBA" id="ARBA00023239"/>
    </source>
</evidence>
<feature type="active site" description="Proton donor/acceptor" evidence="7">
    <location>
        <position position="160"/>
    </location>
</feature>
<protein>
    <recommendedName>
        <fullName evidence="7">Deoxyribose-phosphate aldolase</fullName>
        <shortName evidence="7">DERA</shortName>
        <ecNumber evidence="7">4.1.2.4</ecNumber>
    </recommendedName>
    <alternativeName>
        <fullName evidence="7">2-deoxy-D-ribose 5-phosphate aldolase</fullName>
    </alternativeName>
    <alternativeName>
        <fullName evidence="7">Phosphodeoxyriboaldolase</fullName>
        <shortName evidence="7">Deoxyriboaldolase</shortName>
    </alternativeName>
</protein>
<dbReference type="GO" id="GO:0004139">
    <property type="term" value="F:deoxyribose-phosphate aldolase activity"/>
    <property type="evidence" value="ECO:0007669"/>
    <property type="project" value="UniProtKB-UniRule"/>
</dbReference>
<dbReference type="GO" id="GO:0016052">
    <property type="term" value="P:carbohydrate catabolic process"/>
    <property type="evidence" value="ECO:0007669"/>
    <property type="project" value="TreeGrafter"/>
</dbReference>
<proteinExistence type="inferred from homology"/>
<dbReference type="InterPro" id="IPR011343">
    <property type="entry name" value="DeoC"/>
</dbReference>
<dbReference type="Gene3D" id="3.20.20.70">
    <property type="entry name" value="Aldolase class I"/>
    <property type="match status" value="1"/>
</dbReference>
<dbReference type="PANTHER" id="PTHR10889:SF1">
    <property type="entry name" value="DEOXYRIBOSE-PHOSPHATE ALDOLASE"/>
    <property type="match status" value="1"/>
</dbReference>
<comment type="subcellular location">
    <subcellularLocation>
        <location evidence="7">Cytoplasm</location>
    </subcellularLocation>
</comment>
<dbReference type="UniPathway" id="UPA00002">
    <property type="reaction ID" value="UER00468"/>
</dbReference>
<dbReference type="OrthoDB" id="9778711at2"/>
<name>A0A160T5M2_9CHLR</name>
<keyword evidence="3 7" id="KW-0456">Lyase</keyword>
<dbReference type="Pfam" id="PF01791">
    <property type="entry name" value="DeoC"/>
    <property type="match status" value="1"/>
</dbReference>
<accession>A0A160T5M2</accession>
<evidence type="ECO:0000256" key="2">
    <source>
        <dbReference type="ARBA" id="ARBA00022490"/>
    </source>
</evidence>
<keyword evidence="2 7" id="KW-0963">Cytoplasm</keyword>
<feature type="active site" description="Schiff-base intermediate with acetaldehyde" evidence="7">
    <location>
        <position position="224"/>
    </location>
</feature>
<dbReference type="SMART" id="SM01133">
    <property type="entry name" value="DeoC"/>
    <property type="match status" value="1"/>
</dbReference>
<dbReference type="InterPro" id="IPR002915">
    <property type="entry name" value="DeoC/FbaB/LacD_aldolase"/>
</dbReference>
<dbReference type="InterPro" id="IPR013785">
    <property type="entry name" value="Aldolase_TIM"/>
</dbReference>
<comment type="similarity">
    <text evidence="1 7">Belongs to the DeoC/FbaB aldolase family. DeoC type 1 subfamily.</text>
</comment>
<dbReference type="GO" id="GO:0006018">
    <property type="term" value="P:2-deoxyribose 1-phosphate catabolic process"/>
    <property type="evidence" value="ECO:0007669"/>
    <property type="project" value="UniProtKB-UniRule"/>
</dbReference>
<dbReference type="CDD" id="cd00959">
    <property type="entry name" value="DeoC"/>
    <property type="match status" value="1"/>
</dbReference>
<evidence type="ECO:0000256" key="1">
    <source>
        <dbReference type="ARBA" id="ARBA00010936"/>
    </source>
</evidence>
<keyword evidence="4 7" id="KW-0704">Schiff base</keyword>